<dbReference type="EMBL" id="MRDE01000022">
    <property type="protein sequence ID" value="OMH26323.1"/>
    <property type="molecule type" value="Genomic_DNA"/>
</dbReference>
<proteinExistence type="predicted"/>
<reference evidence="1 2" key="1">
    <citation type="submission" date="2016-12" db="EMBL/GenBank/DDBJ databases">
        <title>Draft genome of Tersicoccus phoenicis 1P05MA.</title>
        <authorList>
            <person name="Nakajima Y."/>
            <person name="Yoshizawa S."/>
            <person name="Nakamura K."/>
            <person name="Ogura Y."/>
            <person name="Hayashi T."/>
            <person name="Kogure K."/>
        </authorList>
    </citation>
    <scope>NUCLEOTIDE SEQUENCE [LARGE SCALE GENOMIC DNA]</scope>
    <source>
        <strain evidence="1 2">1p05MA</strain>
    </source>
</reference>
<evidence type="ECO:0000313" key="2">
    <source>
        <dbReference type="Proteomes" id="UP000187085"/>
    </source>
</evidence>
<dbReference type="STRING" id="554083.BKD30_04995"/>
<organism evidence="1 2">
    <name type="scientific">Tersicoccus phoenicis</name>
    <dbReference type="NCBI Taxonomy" id="554083"/>
    <lineage>
        <taxon>Bacteria</taxon>
        <taxon>Bacillati</taxon>
        <taxon>Actinomycetota</taxon>
        <taxon>Actinomycetes</taxon>
        <taxon>Micrococcales</taxon>
        <taxon>Micrococcaceae</taxon>
        <taxon>Tersicoccus</taxon>
    </lineage>
</organism>
<dbReference type="AlphaFoldDB" id="A0A1R1LFM4"/>
<sequence length="69" mass="7773">MDHTDDLARLTLAQLYTLHGIVLRRLDQSRRDAPGALDPGLLAREQQVRRELDRREVSVAPGRPAICTV</sequence>
<name>A0A1R1LFM4_9MICC</name>
<keyword evidence="2" id="KW-1185">Reference proteome</keyword>
<accession>A0A1R1LFM4</accession>
<protein>
    <submittedName>
        <fullName evidence="1">Uncharacterized protein</fullName>
    </submittedName>
</protein>
<comment type="caution">
    <text evidence="1">The sequence shown here is derived from an EMBL/GenBank/DDBJ whole genome shotgun (WGS) entry which is preliminary data.</text>
</comment>
<gene>
    <name evidence="1" type="ORF">BKD30_04995</name>
</gene>
<dbReference type="Proteomes" id="UP000187085">
    <property type="component" value="Unassembled WGS sequence"/>
</dbReference>
<evidence type="ECO:0000313" key="1">
    <source>
        <dbReference type="EMBL" id="OMH26323.1"/>
    </source>
</evidence>